<dbReference type="EMBL" id="FN649738">
    <property type="protein sequence ID" value="CBN77361.1"/>
    <property type="molecule type" value="Genomic_DNA"/>
</dbReference>
<dbReference type="AlphaFoldDB" id="D8LPQ6"/>
<dbReference type="InterPro" id="IPR029063">
    <property type="entry name" value="SAM-dependent_MTases_sf"/>
</dbReference>
<evidence type="ECO:0000313" key="4">
    <source>
        <dbReference type="Proteomes" id="UP000002630"/>
    </source>
</evidence>
<dbReference type="PANTHER" id="PTHR45445">
    <property type="match status" value="1"/>
</dbReference>
<dbReference type="PANTHER" id="PTHR45445:SF2">
    <property type="entry name" value="METHYLTRANSFERASE TYPE 11 DOMAIN-CONTAINING PROTEIN"/>
    <property type="match status" value="1"/>
</dbReference>
<name>D8LPQ6_ECTSI</name>
<dbReference type="Pfam" id="PF08242">
    <property type="entry name" value="Methyltransf_12"/>
    <property type="match status" value="1"/>
</dbReference>
<dbReference type="STRING" id="2880.D8LPQ6"/>
<reference evidence="3 4" key="1">
    <citation type="journal article" date="2010" name="Nature">
        <title>The Ectocarpus genome and the independent evolution of multicellularity in brown algae.</title>
        <authorList>
            <person name="Cock J.M."/>
            <person name="Sterck L."/>
            <person name="Rouze P."/>
            <person name="Scornet D."/>
            <person name="Allen A.E."/>
            <person name="Amoutzias G."/>
            <person name="Anthouard V."/>
            <person name="Artiguenave F."/>
            <person name="Aury J.M."/>
            <person name="Badger J.H."/>
            <person name="Beszteri B."/>
            <person name="Billiau K."/>
            <person name="Bonnet E."/>
            <person name="Bothwell J.H."/>
            <person name="Bowler C."/>
            <person name="Boyen C."/>
            <person name="Brownlee C."/>
            <person name="Carrano C.J."/>
            <person name="Charrier B."/>
            <person name="Cho G.Y."/>
            <person name="Coelho S.M."/>
            <person name="Collen J."/>
            <person name="Corre E."/>
            <person name="Da Silva C."/>
            <person name="Delage L."/>
            <person name="Delaroque N."/>
            <person name="Dittami S.M."/>
            <person name="Doulbeau S."/>
            <person name="Elias M."/>
            <person name="Farnham G."/>
            <person name="Gachon C.M."/>
            <person name="Gschloessl B."/>
            <person name="Heesch S."/>
            <person name="Jabbari K."/>
            <person name="Jubin C."/>
            <person name="Kawai H."/>
            <person name="Kimura K."/>
            <person name="Kloareg B."/>
            <person name="Kupper F.C."/>
            <person name="Lang D."/>
            <person name="Le Bail A."/>
            <person name="Leblanc C."/>
            <person name="Lerouge P."/>
            <person name="Lohr M."/>
            <person name="Lopez P.J."/>
            <person name="Martens C."/>
            <person name="Maumus F."/>
            <person name="Michel G."/>
            <person name="Miranda-Saavedra D."/>
            <person name="Morales J."/>
            <person name="Moreau H."/>
            <person name="Motomura T."/>
            <person name="Nagasato C."/>
            <person name="Napoli C.A."/>
            <person name="Nelson D.R."/>
            <person name="Nyvall-Collen P."/>
            <person name="Peters A.F."/>
            <person name="Pommier C."/>
            <person name="Potin P."/>
            <person name="Poulain J."/>
            <person name="Quesneville H."/>
            <person name="Read B."/>
            <person name="Rensing S.A."/>
            <person name="Ritter A."/>
            <person name="Rousvoal S."/>
            <person name="Samanta M."/>
            <person name="Samson G."/>
            <person name="Schroeder D.C."/>
            <person name="Segurens B."/>
            <person name="Strittmatter M."/>
            <person name="Tonon T."/>
            <person name="Tregear J.W."/>
            <person name="Valentin K."/>
            <person name="von Dassow P."/>
            <person name="Yamagishi T."/>
            <person name="Van de Peer Y."/>
            <person name="Wincker P."/>
        </authorList>
    </citation>
    <scope>NUCLEOTIDE SEQUENCE [LARGE SCALE GENOMIC DNA]</scope>
    <source>
        <strain evidence="4">Ec32 / CCAP1310/4</strain>
    </source>
</reference>
<dbReference type="eggNOG" id="ENOG502QSAN">
    <property type="taxonomic scope" value="Eukaryota"/>
</dbReference>
<dbReference type="NCBIfam" id="TIGR04345">
    <property type="entry name" value="ovoA_Cterm"/>
    <property type="match status" value="1"/>
</dbReference>
<proteinExistence type="predicted"/>
<sequence length="347" mass="38053">MNRVRAIIFSRGAARATPCAGWPTVSNRMSTTTNSNAFVDAARSTAASGSVVYEGERAVHEYLQFHFGSTDEVLPHDCGPADALGFPKRCASLCAEALVTTETSPPLPLSSSPEREKDQLTGEGGEGQTYKAGRSNRRPLRALDVGCAVGGITFELTRAFDEVVGVDFSASFVEAAERMRVEGRTQYEYLEQGSAVFRREAFLPEGTVPSRARFSQGDACSLDVKALGSFDAVLASNLLCRLPKPRSFLEDLPALVKPGGVAVLISPYSWLKEYTPTSEWLGGFREGGDADKQDGEYVDSFDRIRSIMEADDAFELERRCSMPFLIREHARKFQWGCSDGTVWRRKS</sequence>
<accession>D8LPQ6</accession>
<dbReference type="InterPro" id="IPR027625">
    <property type="entry name" value="OvoA_Cterm"/>
</dbReference>
<organism evidence="3 4">
    <name type="scientific">Ectocarpus siliculosus</name>
    <name type="common">Brown alga</name>
    <name type="synonym">Conferva siliculosa</name>
    <dbReference type="NCBI Taxonomy" id="2880"/>
    <lineage>
        <taxon>Eukaryota</taxon>
        <taxon>Sar</taxon>
        <taxon>Stramenopiles</taxon>
        <taxon>Ochrophyta</taxon>
        <taxon>PX clade</taxon>
        <taxon>Phaeophyceae</taxon>
        <taxon>Ectocarpales</taxon>
        <taxon>Ectocarpaceae</taxon>
        <taxon>Ectocarpus</taxon>
    </lineage>
</organism>
<dbReference type="EMBL" id="FN648741">
    <property type="protein sequence ID" value="CBN77361.1"/>
    <property type="molecule type" value="Genomic_DNA"/>
</dbReference>
<evidence type="ECO:0000313" key="3">
    <source>
        <dbReference type="EMBL" id="CBN77361.1"/>
    </source>
</evidence>
<gene>
    <name evidence="3" type="ORF">Esi_0053_0042</name>
</gene>
<dbReference type="Gene3D" id="3.40.50.150">
    <property type="entry name" value="Vaccinia Virus protein VP39"/>
    <property type="match status" value="1"/>
</dbReference>
<dbReference type="InterPro" id="IPR013217">
    <property type="entry name" value="Methyltransf_12"/>
</dbReference>
<feature type="region of interest" description="Disordered" evidence="1">
    <location>
        <begin position="103"/>
        <end position="135"/>
    </location>
</feature>
<protein>
    <recommendedName>
        <fullName evidence="2">Methyltransferase type 12 domain-containing protein</fullName>
    </recommendedName>
</protein>
<dbReference type="InParanoid" id="D8LPQ6"/>
<evidence type="ECO:0000256" key="1">
    <source>
        <dbReference type="SAM" id="MobiDB-lite"/>
    </source>
</evidence>
<feature type="domain" description="Methyltransferase type 12" evidence="2">
    <location>
        <begin position="143"/>
        <end position="261"/>
    </location>
</feature>
<dbReference type="SUPFAM" id="SSF53335">
    <property type="entry name" value="S-adenosyl-L-methionine-dependent methyltransferases"/>
    <property type="match status" value="1"/>
</dbReference>
<dbReference type="OMA" id="YNARTEG"/>
<evidence type="ECO:0000259" key="2">
    <source>
        <dbReference type="Pfam" id="PF08242"/>
    </source>
</evidence>
<dbReference type="Proteomes" id="UP000002630">
    <property type="component" value="Linkage Group LG13"/>
</dbReference>
<dbReference type="CDD" id="cd02440">
    <property type="entry name" value="AdoMet_MTases"/>
    <property type="match status" value="1"/>
</dbReference>
<keyword evidence="4" id="KW-1185">Reference proteome</keyword>
<dbReference type="OrthoDB" id="506498at2759"/>